<evidence type="ECO:0000313" key="3">
    <source>
        <dbReference type="EMBL" id="PIO58464.1"/>
    </source>
</evidence>
<reference evidence="3 4" key="1">
    <citation type="submission" date="2015-09" db="EMBL/GenBank/DDBJ databases">
        <title>Draft genome of the parasitic nematode Teladorsagia circumcincta isolate WARC Sus (inbred).</title>
        <authorList>
            <person name="Mitreva M."/>
        </authorList>
    </citation>
    <scope>NUCLEOTIDE SEQUENCE [LARGE SCALE GENOMIC DNA]</scope>
    <source>
        <strain evidence="3 4">S</strain>
    </source>
</reference>
<dbReference type="PROSITE" id="PS51864">
    <property type="entry name" value="ASTACIN"/>
    <property type="match status" value="1"/>
</dbReference>
<dbReference type="EMBL" id="KZ361078">
    <property type="protein sequence ID" value="PIO58464.1"/>
    <property type="molecule type" value="Genomic_DNA"/>
</dbReference>
<dbReference type="GO" id="GO:0006508">
    <property type="term" value="P:proteolysis"/>
    <property type="evidence" value="ECO:0007669"/>
    <property type="project" value="InterPro"/>
</dbReference>
<dbReference type="PANTHER" id="PTHR10127:SF826">
    <property type="entry name" value="ZINC METALLOPROTEINASE NAS-25"/>
    <property type="match status" value="1"/>
</dbReference>
<name>A0A2G9TKF1_TELCI</name>
<proteinExistence type="predicted"/>
<sequence length="192" mass="21317">PNLLHNYIKLPASRIINYTPYEYGSYMHYDSRSFSTKGDSLIPLNANYLRTLGSRIISFYDIKMLNDHYCCNAKCTDRATICFNGGIPNPRNCAVCNCPAGYSGALCNQRPSGCGEMLAATDRWQVKRFTFGSASGGVRDTFIECNHWITAPAGKRVQIQVTSLQNSQCHNGCTLNSMEPKILADKGITNPR</sequence>
<evidence type="ECO:0000259" key="2">
    <source>
        <dbReference type="PROSITE" id="PS51864"/>
    </source>
</evidence>
<protein>
    <recommendedName>
        <fullName evidence="2">Peptidase M12A domain-containing protein</fullName>
    </recommendedName>
</protein>
<evidence type="ECO:0000256" key="1">
    <source>
        <dbReference type="PROSITE-ProRule" id="PRU01211"/>
    </source>
</evidence>
<organism evidence="3 4">
    <name type="scientific">Teladorsagia circumcincta</name>
    <name type="common">Brown stomach worm</name>
    <name type="synonym">Ostertagia circumcincta</name>
    <dbReference type="NCBI Taxonomy" id="45464"/>
    <lineage>
        <taxon>Eukaryota</taxon>
        <taxon>Metazoa</taxon>
        <taxon>Ecdysozoa</taxon>
        <taxon>Nematoda</taxon>
        <taxon>Chromadorea</taxon>
        <taxon>Rhabditida</taxon>
        <taxon>Rhabditina</taxon>
        <taxon>Rhabditomorpha</taxon>
        <taxon>Strongyloidea</taxon>
        <taxon>Trichostrongylidae</taxon>
        <taxon>Teladorsagia</taxon>
    </lineage>
</organism>
<gene>
    <name evidence="3" type="ORF">TELCIR_20100</name>
</gene>
<dbReference type="AlphaFoldDB" id="A0A2G9TKF1"/>
<accession>A0A2G9TKF1</accession>
<comment type="caution">
    <text evidence="1">Lacks conserved residue(s) required for the propagation of feature annotation.</text>
</comment>
<keyword evidence="4" id="KW-1185">Reference proteome</keyword>
<feature type="non-terminal residue" evidence="3">
    <location>
        <position position="1"/>
    </location>
</feature>
<evidence type="ECO:0000313" key="4">
    <source>
        <dbReference type="Proteomes" id="UP000230423"/>
    </source>
</evidence>
<dbReference type="InterPro" id="IPR001506">
    <property type="entry name" value="Peptidase_M12A"/>
</dbReference>
<dbReference type="OrthoDB" id="5806856at2759"/>
<dbReference type="PANTHER" id="PTHR10127">
    <property type="entry name" value="DISCOIDIN, CUB, EGF, LAMININ , AND ZINC METALLOPROTEASE DOMAIN CONTAINING"/>
    <property type="match status" value="1"/>
</dbReference>
<dbReference type="InterPro" id="IPR024079">
    <property type="entry name" value="MetalloPept_cat_dom_sf"/>
</dbReference>
<dbReference type="GO" id="GO:0004222">
    <property type="term" value="F:metalloendopeptidase activity"/>
    <property type="evidence" value="ECO:0007669"/>
    <property type="project" value="InterPro"/>
</dbReference>
<dbReference type="Proteomes" id="UP000230423">
    <property type="component" value="Unassembled WGS sequence"/>
</dbReference>
<dbReference type="Pfam" id="PF01400">
    <property type="entry name" value="Astacin"/>
    <property type="match status" value="1"/>
</dbReference>
<dbReference type="SUPFAM" id="SSF55486">
    <property type="entry name" value="Metalloproteases ('zincins'), catalytic domain"/>
    <property type="match status" value="1"/>
</dbReference>
<dbReference type="Gene3D" id="3.40.390.10">
    <property type="entry name" value="Collagenase (Catalytic Domain)"/>
    <property type="match status" value="1"/>
</dbReference>
<feature type="domain" description="Peptidase M12A" evidence="2">
    <location>
        <begin position="1"/>
        <end position="72"/>
    </location>
</feature>